<dbReference type="CDD" id="cd00740">
    <property type="entry name" value="MeTr"/>
    <property type="match status" value="1"/>
</dbReference>
<keyword evidence="17 21" id="KW-0170">Cobalt</keyword>
<evidence type="ECO:0000313" key="28">
    <source>
        <dbReference type="EMBL" id="MCQ4632927.1"/>
    </source>
</evidence>
<dbReference type="Gene3D" id="3.40.50.280">
    <property type="entry name" value="Cobalamin-binding domain"/>
    <property type="match status" value="1"/>
</dbReference>
<dbReference type="PROSITE" id="PS50974">
    <property type="entry name" value="ADOMET_ACTIVATION"/>
    <property type="match status" value="1"/>
</dbReference>
<dbReference type="InterPro" id="IPR033706">
    <property type="entry name" value="Met_synthase_B12-bd"/>
</dbReference>
<evidence type="ECO:0000256" key="17">
    <source>
        <dbReference type="ARBA" id="ARBA00023285"/>
    </source>
</evidence>
<dbReference type="SUPFAM" id="SSF56507">
    <property type="entry name" value="Methionine synthase activation domain-like"/>
    <property type="match status" value="1"/>
</dbReference>
<dbReference type="Pfam" id="PF02574">
    <property type="entry name" value="S-methyl_trans"/>
    <property type="match status" value="1"/>
</dbReference>
<dbReference type="SUPFAM" id="SSF82282">
    <property type="entry name" value="Homocysteine S-methyltransferase"/>
    <property type="match status" value="1"/>
</dbReference>
<dbReference type="Gene3D" id="3.20.20.20">
    <property type="entry name" value="Dihydropteroate synthase-like"/>
    <property type="match status" value="1"/>
</dbReference>
<evidence type="ECO:0000256" key="6">
    <source>
        <dbReference type="ARBA" id="ARBA00012032"/>
    </source>
</evidence>
<evidence type="ECO:0000256" key="14">
    <source>
        <dbReference type="ARBA" id="ARBA00022737"/>
    </source>
</evidence>
<dbReference type="InterPro" id="IPR011822">
    <property type="entry name" value="MetH"/>
</dbReference>
<evidence type="ECO:0000256" key="1">
    <source>
        <dbReference type="ARBA" id="ARBA00001700"/>
    </source>
</evidence>
<comment type="pathway">
    <text evidence="4 21">Amino-acid biosynthesis; L-methionine biosynthesis via de novo pathway; L-methionine from L-homocysteine (MetH route): step 1/1.</text>
</comment>
<comment type="domain">
    <text evidence="21">Modular enzyme with four functionally distinct domains. The isolated Hcy-binding domain catalyzes methyl transfer from free methylcobalamin to homocysteine. The Hcy-binding domain in association with the pterin-binding domain catalyzes the methylation of cob(I)alamin by methyltetrahydrofolate and the methylation of homocysteine. The B12-binding domain binds the cofactor. The AdoMet activation domain binds S-adenosyl-L-methionine. Under aerobic conditions cob(I)alamin can be converted to inactive cob(II)alamin. Reductive methylation by S-adenosyl-L-methionine and flavodoxin regenerates methylcobalamin.</text>
</comment>
<dbReference type="InterPro" id="IPR050554">
    <property type="entry name" value="Met_Synthase/Corrinoid"/>
</dbReference>
<dbReference type="InterPro" id="IPR003726">
    <property type="entry name" value="HCY_dom"/>
</dbReference>
<sequence length="1263" mass="137856">MANSHLDTLFGPELPRRDGSEVLAALQAAARERILVLDGAMGTEIQTLKLVEDDFRGDRFGDCACHQQGNNDLLTLTQPGAIEDIHYRYALAGADILETNTFSSTTIAQADYGMEDMVYELNRDGARLARRAGLRAQEKDGRRRFVAGALGPTNRTASISPDVNNPGYRAVTFDDLRTAYAEQVRGLIDGGADIILIETIFDTLNAKAAIFATREVFEEKDIHLPVMISGTITDLSGRTLSGQTPEAFWNSVRHADPFSIGLNCALGANAMRAHLAEISSVAQTFVCAYPNAGLPNAFGQYDETPDEMAAQIEGFMRDGLVNIVGGCCGSTPDHIRAIAAAASRHAPREIPDIPRHMRLSGLEPFTLTDAIPFVNVGERTNVTGSAKFRKLITAGDYAAALDVARDQVANGAQIIDINMDEGLIDSARAMTEYVNLIAAEPDIARVPLMIDSSKWEVIEAGLKCVQGKPLVNSISLKEGEEAFLHHAKLVRAYGAAVVVMAFDETGQADTKARKVDICTRAYKLLTEVAGLAPEDIVFDPNIFAVATGIEEHDNYGVDFIEATGEITSTLPHVHISGGVSNLSFSFRGNEPVREAMHAVFLYHAIQAGMDMGIVNAGQLAVYDTIEPDLREACEDVVLNRAPKGGGTATERLLEIAERFKGAAGKEAKERDLAWRDWGVEKRLEHALVNGITEFVEADTEEARQNAERPLHVIEGPLMAGMNVVGDLFGAGKMFLPQVVKSARVMKQAVAVLLPYMEAEKRANGGSGERQSAGKILMATVKGDVHDIGKNIVGVVLACNNYEIIDLGVMVPATKILETAKAEKVDIIGLSGLITPSLDEMVHVATEMEREGFDIPLLIGGATTSRVHTAVKIHPRYDRGQTVYVTDASRAVGVVGSLLSADMKPGYVETLKAEYRKVADAHARSEAEKQRLPIGKARDNAFKADWSAYQPKTPSFLGTRVWQDWDLADLARYIDWTPFFQTWELKGVYPKILDDEKQGPAARQLFADAQAMLEKIIAEKWFTPKAVIGFWSANSVGDDIRLFTDEARNKELATFFTLRQQLSKRDGRPNVALSDFVAPVDSGKQDYLGGFVVTAGIGEIAIAERFERANDDYNSILVKALADRFAEAFAERMHEVVRKELWGYAPDETFAPTDLIGEPYAGIRPAPGYPAQPDHTEKTALFRLLDAEKEIGVTLTESFAMWPGSSVSGLYIASPESYYFGVAKVERDQVEDYARRKGMSVMEVERWLGPVLNYVPAPSMAAAE</sequence>
<dbReference type="SUPFAM" id="SSF51717">
    <property type="entry name" value="Dihydropteroate synthetase-like"/>
    <property type="match status" value="1"/>
</dbReference>
<evidence type="ECO:0000256" key="4">
    <source>
        <dbReference type="ARBA" id="ARBA00005178"/>
    </source>
</evidence>
<evidence type="ECO:0000256" key="19">
    <source>
        <dbReference type="ARBA" id="ARBA00031040"/>
    </source>
</evidence>
<dbReference type="EC" id="2.1.1.13" evidence="6 20"/>
<dbReference type="InterPro" id="IPR000489">
    <property type="entry name" value="Pterin-binding_dom"/>
</dbReference>
<dbReference type="Gene3D" id="3.10.196.10">
    <property type="entry name" value="Vitamin B12-dependent methionine synthase, activation domain"/>
    <property type="match status" value="1"/>
</dbReference>
<evidence type="ECO:0000256" key="15">
    <source>
        <dbReference type="ARBA" id="ARBA00022833"/>
    </source>
</evidence>
<dbReference type="InterPro" id="IPR036589">
    <property type="entry name" value="HCY_dom_sf"/>
</dbReference>
<dbReference type="GO" id="GO:0008705">
    <property type="term" value="F:methionine synthase activity"/>
    <property type="evidence" value="ECO:0007669"/>
    <property type="project" value="UniProtKB-EC"/>
</dbReference>
<evidence type="ECO:0000256" key="2">
    <source>
        <dbReference type="ARBA" id="ARBA00001947"/>
    </source>
</evidence>
<dbReference type="InterPro" id="IPR006158">
    <property type="entry name" value="Cobalamin-bd"/>
</dbReference>
<evidence type="ECO:0000259" key="25">
    <source>
        <dbReference type="PROSITE" id="PS50974"/>
    </source>
</evidence>
<evidence type="ECO:0000259" key="27">
    <source>
        <dbReference type="PROSITE" id="PS51337"/>
    </source>
</evidence>
<dbReference type="SUPFAM" id="SSF52242">
    <property type="entry name" value="Cobalamin (vitamin B12)-binding domain"/>
    <property type="match status" value="1"/>
</dbReference>
<dbReference type="InterPro" id="IPR036594">
    <property type="entry name" value="Meth_synthase_dom"/>
</dbReference>
<feature type="domain" description="Hcy-binding" evidence="23">
    <location>
        <begin position="23"/>
        <end position="342"/>
    </location>
</feature>
<dbReference type="GO" id="GO:0032259">
    <property type="term" value="P:methylation"/>
    <property type="evidence" value="ECO:0007669"/>
    <property type="project" value="UniProtKB-KW"/>
</dbReference>
<protein>
    <recommendedName>
        <fullName evidence="7 20">Methionine synthase</fullName>
        <ecNumber evidence="6 20">2.1.1.13</ecNumber>
    </recommendedName>
    <alternativeName>
        <fullName evidence="19 21">5-methyltetrahydrofolate--homocysteine methyltransferase</fullName>
    </alternativeName>
</protein>
<dbReference type="InterPro" id="IPR004223">
    <property type="entry name" value="VitB12-dep_Met_synth_activ_dom"/>
</dbReference>
<organism evidence="28 29">
    <name type="scientific">Shinella lacus</name>
    <dbReference type="NCBI Taxonomy" id="2654216"/>
    <lineage>
        <taxon>Bacteria</taxon>
        <taxon>Pseudomonadati</taxon>
        <taxon>Pseudomonadota</taxon>
        <taxon>Alphaproteobacteria</taxon>
        <taxon>Hyphomicrobiales</taxon>
        <taxon>Rhizobiaceae</taxon>
        <taxon>Shinella</taxon>
    </lineage>
</organism>
<dbReference type="NCBIfam" id="TIGR02082">
    <property type="entry name" value="metH"/>
    <property type="match status" value="1"/>
</dbReference>
<evidence type="ECO:0000256" key="13">
    <source>
        <dbReference type="ARBA" id="ARBA00022723"/>
    </source>
</evidence>
<evidence type="ECO:0000256" key="11">
    <source>
        <dbReference type="ARBA" id="ARBA00022679"/>
    </source>
</evidence>
<comment type="cofactor">
    <cofactor evidence="2 21 22">
        <name>Zn(2+)</name>
        <dbReference type="ChEBI" id="CHEBI:29105"/>
    </cofactor>
</comment>
<evidence type="ECO:0000313" key="29">
    <source>
        <dbReference type="Proteomes" id="UP000996601"/>
    </source>
</evidence>
<keyword evidence="10 21" id="KW-0846">Cobalamin</keyword>
<dbReference type="Pfam" id="PF02607">
    <property type="entry name" value="B12-binding_2"/>
    <property type="match status" value="1"/>
</dbReference>
<evidence type="ECO:0000259" key="26">
    <source>
        <dbReference type="PROSITE" id="PS51332"/>
    </source>
</evidence>
<dbReference type="PIRSF" id="PIRSF000381">
    <property type="entry name" value="MetH"/>
    <property type="match status" value="1"/>
</dbReference>
<evidence type="ECO:0000256" key="3">
    <source>
        <dbReference type="ARBA" id="ARBA00001956"/>
    </source>
</evidence>
<dbReference type="SMART" id="SM01018">
    <property type="entry name" value="B12-binding_2"/>
    <property type="match status" value="1"/>
</dbReference>
<evidence type="ECO:0000259" key="24">
    <source>
        <dbReference type="PROSITE" id="PS50972"/>
    </source>
</evidence>
<dbReference type="Pfam" id="PF02965">
    <property type="entry name" value="Met_synt_B12"/>
    <property type="match status" value="1"/>
</dbReference>
<dbReference type="NCBIfam" id="NF007024">
    <property type="entry name" value="PRK09490.1"/>
    <property type="match status" value="1"/>
</dbReference>
<evidence type="ECO:0000256" key="16">
    <source>
        <dbReference type="ARBA" id="ARBA00023167"/>
    </source>
</evidence>
<keyword evidence="14" id="KW-0677">Repeat</keyword>
<dbReference type="Gene3D" id="1.10.1240.10">
    <property type="entry name" value="Methionine synthase domain"/>
    <property type="match status" value="1"/>
</dbReference>
<comment type="similarity">
    <text evidence="5">Belongs to the vitamin-B12 dependent methionine synthase family.</text>
</comment>
<dbReference type="CDD" id="cd02069">
    <property type="entry name" value="methionine_synthase_B12_BD"/>
    <property type="match status" value="1"/>
</dbReference>
<keyword evidence="12 21" id="KW-0949">S-adenosyl-L-methionine</keyword>
<comment type="cofactor">
    <cofactor evidence="3 21">
        <name>methylcob(III)alamin</name>
        <dbReference type="ChEBI" id="CHEBI:28115"/>
    </cofactor>
</comment>
<reference evidence="28" key="1">
    <citation type="submission" date="2021-07" db="EMBL/GenBank/DDBJ databases">
        <title>Shinella sp. nov., a novel member of the genus Shinella from water.</title>
        <authorList>
            <person name="Deng Y."/>
        </authorList>
    </citation>
    <scope>NUCLEOTIDE SEQUENCE</scope>
    <source>
        <strain evidence="28">CPCC 100929</strain>
    </source>
</reference>
<dbReference type="InterPro" id="IPR003759">
    <property type="entry name" value="Cbl-bd_cap"/>
</dbReference>
<evidence type="ECO:0000256" key="5">
    <source>
        <dbReference type="ARBA" id="ARBA00010398"/>
    </source>
</evidence>
<accession>A0ABT1RCL9</accession>
<feature type="domain" description="Pterin-binding" evidence="24">
    <location>
        <begin position="373"/>
        <end position="634"/>
    </location>
</feature>
<feature type="domain" description="AdoMet activation" evidence="25">
    <location>
        <begin position="924"/>
        <end position="1256"/>
    </location>
</feature>
<feature type="binding site" evidence="22">
    <location>
        <position position="328"/>
    </location>
    <ligand>
        <name>Zn(2+)</name>
        <dbReference type="ChEBI" id="CHEBI:29105"/>
    </ligand>
</feature>
<keyword evidence="16 21" id="KW-0486">Methionine biosynthesis</keyword>
<keyword evidence="15 21" id="KW-0862">Zinc</keyword>
<evidence type="ECO:0000256" key="22">
    <source>
        <dbReference type="PROSITE-ProRule" id="PRU00333"/>
    </source>
</evidence>
<evidence type="ECO:0000256" key="8">
    <source>
        <dbReference type="ARBA" id="ARBA00022603"/>
    </source>
</evidence>
<evidence type="ECO:0000256" key="12">
    <source>
        <dbReference type="ARBA" id="ARBA00022691"/>
    </source>
</evidence>
<keyword evidence="9 21" id="KW-0028">Amino-acid biosynthesis</keyword>
<comment type="catalytic activity">
    <reaction evidence="1 21">
        <text>(6S)-5-methyl-5,6,7,8-tetrahydrofolate + L-homocysteine = (6S)-5,6,7,8-tetrahydrofolate + L-methionine</text>
        <dbReference type="Rhea" id="RHEA:11172"/>
        <dbReference type="ChEBI" id="CHEBI:18608"/>
        <dbReference type="ChEBI" id="CHEBI:57453"/>
        <dbReference type="ChEBI" id="CHEBI:57844"/>
        <dbReference type="ChEBI" id="CHEBI:58199"/>
        <dbReference type="EC" id="2.1.1.13"/>
    </reaction>
</comment>
<keyword evidence="8 21" id="KW-0489">Methyltransferase</keyword>
<feature type="domain" description="B12-binding" evidence="26">
    <location>
        <begin position="772"/>
        <end position="908"/>
    </location>
</feature>
<evidence type="ECO:0000256" key="7">
    <source>
        <dbReference type="ARBA" id="ARBA00013998"/>
    </source>
</evidence>
<dbReference type="RefSeq" id="WP_256119552.1">
    <property type="nucleotide sequence ID" value="NZ_WHSB02000009.1"/>
</dbReference>
<proteinExistence type="inferred from homology"/>
<keyword evidence="11 21" id="KW-0808">Transferase</keyword>
<dbReference type="InterPro" id="IPR037010">
    <property type="entry name" value="VitB12-dep_Met_synth_activ_sf"/>
</dbReference>
<comment type="function">
    <text evidence="18 21">Catalyzes the transfer of a methyl group from methyl-cobalamin to homocysteine, yielding enzyme-bound cob(I)alamin and methionine. Subsequently, remethylates the cofactor using methyltetrahydrofolate.</text>
</comment>
<dbReference type="Gene3D" id="3.20.20.330">
    <property type="entry name" value="Homocysteine-binding-like domain"/>
    <property type="match status" value="1"/>
</dbReference>
<evidence type="ECO:0000256" key="20">
    <source>
        <dbReference type="NCBIfam" id="TIGR02082"/>
    </source>
</evidence>
<dbReference type="Gene3D" id="1.10.288.10">
    <property type="entry name" value="Cobalamin-dependent Methionine Synthase, domain 2"/>
    <property type="match status" value="1"/>
</dbReference>
<dbReference type="Pfam" id="PF02310">
    <property type="entry name" value="B12-binding"/>
    <property type="match status" value="1"/>
</dbReference>
<evidence type="ECO:0000256" key="21">
    <source>
        <dbReference type="PIRNR" id="PIRNR000381"/>
    </source>
</evidence>
<dbReference type="EMBL" id="WHSB02000009">
    <property type="protein sequence ID" value="MCQ4632927.1"/>
    <property type="molecule type" value="Genomic_DNA"/>
</dbReference>
<dbReference type="InterPro" id="IPR011005">
    <property type="entry name" value="Dihydropteroate_synth-like_sf"/>
</dbReference>
<evidence type="ECO:0000259" key="23">
    <source>
        <dbReference type="PROSITE" id="PS50970"/>
    </source>
</evidence>
<name>A0ABT1RCL9_9HYPH</name>
<evidence type="ECO:0000256" key="9">
    <source>
        <dbReference type="ARBA" id="ARBA00022605"/>
    </source>
</evidence>
<evidence type="ECO:0000256" key="10">
    <source>
        <dbReference type="ARBA" id="ARBA00022628"/>
    </source>
</evidence>
<keyword evidence="13 21" id="KW-0479">Metal-binding</keyword>
<feature type="binding site" evidence="22">
    <location>
        <position position="327"/>
    </location>
    <ligand>
        <name>Zn(2+)</name>
        <dbReference type="ChEBI" id="CHEBI:29105"/>
    </ligand>
</feature>
<gene>
    <name evidence="28" type="primary">metH</name>
    <name evidence="28" type="ORF">GB927_022995</name>
</gene>
<keyword evidence="29" id="KW-1185">Reference proteome</keyword>
<dbReference type="Pfam" id="PF00809">
    <property type="entry name" value="Pterin_bind"/>
    <property type="match status" value="1"/>
</dbReference>
<dbReference type="PANTHER" id="PTHR45833">
    <property type="entry name" value="METHIONINE SYNTHASE"/>
    <property type="match status" value="1"/>
</dbReference>
<evidence type="ECO:0000256" key="18">
    <source>
        <dbReference type="ARBA" id="ARBA00025552"/>
    </source>
</evidence>
<feature type="binding site" evidence="22">
    <location>
        <position position="264"/>
    </location>
    <ligand>
        <name>Zn(2+)</name>
        <dbReference type="ChEBI" id="CHEBI:29105"/>
    </ligand>
</feature>
<dbReference type="InterPro" id="IPR036724">
    <property type="entry name" value="Cobalamin-bd_sf"/>
</dbReference>
<dbReference type="PANTHER" id="PTHR45833:SF1">
    <property type="entry name" value="METHIONINE SYNTHASE"/>
    <property type="match status" value="1"/>
</dbReference>
<dbReference type="Proteomes" id="UP000996601">
    <property type="component" value="Unassembled WGS sequence"/>
</dbReference>
<feature type="domain" description="B12-binding N-terminal" evidence="27">
    <location>
        <begin position="670"/>
        <end position="764"/>
    </location>
</feature>
<comment type="caution">
    <text evidence="28">The sequence shown here is derived from an EMBL/GenBank/DDBJ whole genome shotgun (WGS) entry which is preliminary data.</text>
</comment>
<dbReference type="PROSITE" id="PS50972">
    <property type="entry name" value="PTERIN_BINDING"/>
    <property type="match status" value="1"/>
</dbReference>
<dbReference type="PROSITE" id="PS51332">
    <property type="entry name" value="B12_BINDING"/>
    <property type="match status" value="1"/>
</dbReference>
<dbReference type="PROSITE" id="PS51337">
    <property type="entry name" value="B12_BINDING_NTER"/>
    <property type="match status" value="1"/>
</dbReference>
<dbReference type="PROSITE" id="PS50970">
    <property type="entry name" value="HCY"/>
    <property type="match status" value="1"/>
</dbReference>
<dbReference type="SUPFAM" id="SSF47644">
    <property type="entry name" value="Methionine synthase domain"/>
    <property type="match status" value="1"/>
</dbReference>